<protein>
    <submittedName>
        <fullName evidence="2">DUF4038 domain-containing protein</fullName>
    </submittedName>
</protein>
<dbReference type="AlphaFoldDB" id="A0A7X6MXI0"/>
<proteinExistence type="predicted"/>
<dbReference type="Proteomes" id="UP000522720">
    <property type="component" value="Unassembled WGS sequence"/>
</dbReference>
<gene>
    <name evidence="2" type="ORF">HF992_04995</name>
</gene>
<evidence type="ECO:0000313" key="2">
    <source>
        <dbReference type="EMBL" id="NKZ20202.1"/>
    </source>
</evidence>
<name>A0A7X6MXI0_9STRE</name>
<dbReference type="PANTHER" id="PTHR37836">
    <property type="entry name" value="LMO1036 PROTEIN"/>
    <property type="match status" value="1"/>
</dbReference>
<dbReference type="RefSeq" id="WP_168548959.1">
    <property type="nucleotide sequence ID" value="NZ_JAAXPR010000006.1"/>
</dbReference>
<dbReference type="InterPro" id="IPR017853">
    <property type="entry name" value="GH"/>
</dbReference>
<sequence length="447" mass="52434">MFQVAKGQRYFTRDSRPIFYLADTCWSAFTNISEEDWEYYLNYRREQGFNVIQVNMLWQWDASSSRLDVLPFHQLDNGHFDFSCPNKDYFDRAERMIAKAYEKGITIALVLLWANYVPDTWASQMNIRQVGLFPKECIEDYVTDVVSRYDQYNPLYIISGDTDFQTQEVIEDYYGKALKKVKELSPDALTAMHIRGRYKEIPDYFLKDESIDFYMYQSGHNQQFQETAYTLADYFYQKMPIKPVINSEPCYELMGYSRREYGRFDRRDVRKIAWQSVLSGAHAGITYGAHGIWSWHDESLVFDSSIGEAFETPYDWRDALKFEGAFDYGFVRHFFESEDLFDIAPAQHLLLNGKSNTEGMLQSSEFQKSVSTEIRVAENDSLILVYIPSNIQVKLFGDYSKQSAYYLDLDKNRRAEATGVFNSEKNQTTFKMSRFVQDTLLVISKKI</sequence>
<dbReference type="InterPro" id="IPR025277">
    <property type="entry name" value="Apiosidase-like_cat_dom"/>
</dbReference>
<keyword evidence="3" id="KW-1185">Reference proteome</keyword>
<reference evidence="2 3" key="1">
    <citation type="submission" date="2020-04" db="EMBL/GenBank/DDBJ databases">
        <title>MicrobeNet Type strains.</title>
        <authorList>
            <person name="Nicholson A.C."/>
        </authorList>
    </citation>
    <scope>NUCLEOTIDE SEQUENCE [LARGE SCALE GENOMIC DNA]</scope>
    <source>
        <strain evidence="2 3">CCUG 69612</strain>
    </source>
</reference>
<dbReference type="Gene3D" id="3.20.20.80">
    <property type="entry name" value="Glycosidases"/>
    <property type="match status" value="1"/>
</dbReference>
<evidence type="ECO:0000259" key="1">
    <source>
        <dbReference type="Pfam" id="PF13204"/>
    </source>
</evidence>
<organism evidence="2 3">
    <name type="scientific">Streptococcus ovuberis</name>
    <dbReference type="NCBI Taxonomy" id="1936207"/>
    <lineage>
        <taxon>Bacteria</taxon>
        <taxon>Bacillati</taxon>
        <taxon>Bacillota</taxon>
        <taxon>Bacilli</taxon>
        <taxon>Lactobacillales</taxon>
        <taxon>Streptococcaceae</taxon>
        <taxon>Streptococcus</taxon>
    </lineage>
</organism>
<dbReference type="EMBL" id="JAAXPR010000006">
    <property type="protein sequence ID" value="NKZ20202.1"/>
    <property type="molecule type" value="Genomic_DNA"/>
</dbReference>
<feature type="domain" description="Apiosidase-like catalytic" evidence="1">
    <location>
        <begin position="6"/>
        <end position="341"/>
    </location>
</feature>
<dbReference type="SUPFAM" id="SSF51445">
    <property type="entry name" value="(Trans)glycosidases"/>
    <property type="match status" value="1"/>
</dbReference>
<dbReference type="PANTHER" id="PTHR37836:SF3">
    <property type="entry name" value="ENDOGLUCANASE"/>
    <property type="match status" value="1"/>
</dbReference>
<evidence type="ECO:0000313" key="3">
    <source>
        <dbReference type="Proteomes" id="UP000522720"/>
    </source>
</evidence>
<accession>A0A7X6MXI0</accession>
<comment type="caution">
    <text evidence="2">The sequence shown here is derived from an EMBL/GenBank/DDBJ whole genome shotgun (WGS) entry which is preliminary data.</text>
</comment>
<dbReference type="Pfam" id="PF13204">
    <property type="entry name" value="Apiosidase"/>
    <property type="match status" value="1"/>
</dbReference>